<keyword evidence="3" id="KW-0805">Transcription regulation</keyword>
<dbReference type="RefSeq" id="WP_378228476.1">
    <property type="nucleotide sequence ID" value="NZ_JBHSLL010000014.1"/>
</dbReference>
<keyword evidence="7" id="KW-0032">Aminotransferase</keyword>
<name>A0ABW0GWC4_9HYPH</name>
<comment type="similarity">
    <text evidence="1">In the C-terminal section; belongs to the class-I pyridoxal-phosphate-dependent aminotransferase family.</text>
</comment>
<evidence type="ECO:0000256" key="5">
    <source>
        <dbReference type="ARBA" id="ARBA00023163"/>
    </source>
</evidence>
<dbReference type="InterPro" id="IPR051446">
    <property type="entry name" value="HTH_trans_reg/aminotransferase"/>
</dbReference>
<dbReference type="PANTHER" id="PTHR46577">
    <property type="entry name" value="HTH-TYPE TRANSCRIPTIONAL REGULATORY PROTEIN GABR"/>
    <property type="match status" value="1"/>
</dbReference>
<evidence type="ECO:0000256" key="2">
    <source>
        <dbReference type="ARBA" id="ARBA00022898"/>
    </source>
</evidence>
<dbReference type="Gene3D" id="1.10.10.10">
    <property type="entry name" value="Winged helix-like DNA-binding domain superfamily/Winged helix DNA-binding domain"/>
    <property type="match status" value="1"/>
</dbReference>
<dbReference type="CDD" id="cd07377">
    <property type="entry name" value="WHTH_GntR"/>
    <property type="match status" value="1"/>
</dbReference>
<evidence type="ECO:0000313" key="8">
    <source>
        <dbReference type="Proteomes" id="UP001596016"/>
    </source>
</evidence>
<dbReference type="Proteomes" id="UP001596016">
    <property type="component" value="Unassembled WGS sequence"/>
</dbReference>
<dbReference type="InterPro" id="IPR000524">
    <property type="entry name" value="Tscrpt_reg_HTH_GntR"/>
</dbReference>
<comment type="caution">
    <text evidence="7">The sequence shown here is derived from an EMBL/GenBank/DDBJ whole genome shotgun (WGS) entry which is preliminary data.</text>
</comment>
<dbReference type="CDD" id="cd00609">
    <property type="entry name" value="AAT_like"/>
    <property type="match status" value="1"/>
</dbReference>
<keyword evidence="2" id="KW-0663">Pyridoxal phosphate</keyword>
<evidence type="ECO:0000256" key="4">
    <source>
        <dbReference type="ARBA" id="ARBA00023125"/>
    </source>
</evidence>
<proteinExistence type="inferred from homology"/>
<evidence type="ECO:0000256" key="3">
    <source>
        <dbReference type="ARBA" id="ARBA00023015"/>
    </source>
</evidence>
<dbReference type="PROSITE" id="PS50949">
    <property type="entry name" value="HTH_GNTR"/>
    <property type="match status" value="1"/>
</dbReference>
<feature type="domain" description="HTH gntR-type" evidence="6">
    <location>
        <begin position="13"/>
        <end position="81"/>
    </location>
</feature>
<dbReference type="Pfam" id="PF00392">
    <property type="entry name" value="GntR"/>
    <property type="match status" value="1"/>
</dbReference>
<dbReference type="InterPro" id="IPR015424">
    <property type="entry name" value="PyrdxlP-dep_Trfase"/>
</dbReference>
<protein>
    <submittedName>
        <fullName evidence="7">PLP-dependent aminotransferase family protein</fullName>
    </submittedName>
</protein>
<dbReference type="Pfam" id="PF00155">
    <property type="entry name" value="Aminotran_1_2"/>
    <property type="match status" value="1"/>
</dbReference>
<dbReference type="InterPro" id="IPR015422">
    <property type="entry name" value="PyrdxlP-dep_Trfase_small"/>
</dbReference>
<evidence type="ECO:0000313" key="7">
    <source>
        <dbReference type="EMBL" id="MFC5385530.1"/>
    </source>
</evidence>
<dbReference type="InterPro" id="IPR036388">
    <property type="entry name" value="WH-like_DNA-bd_sf"/>
</dbReference>
<evidence type="ECO:0000256" key="1">
    <source>
        <dbReference type="ARBA" id="ARBA00005384"/>
    </source>
</evidence>
<organism evidence="7 8">
    <name type="scientific">Aquamicrobium segne</name>
    <dbReference type="NCBI Taxonomy" id="469547"/>
    <lineage>
        <taxon>Bacteria</taxon>
        <taxon>Pseudomonadati</taxon>
        <taxon>Pseudomonadota</taxon>
        <taxon>Alphaproteobacteria</taxon>
        <taxon>Hyphomicrobiales</taxon>
        <taxon>Phyllobacteriaceae</taxon>
        <taxon>Aquamicrobium</taxon>
    </lineage>
</organism>
<dbReference type="Gene3D" id="3.90.1150.10">
    <property type="entry name" value="Aspartate Aminotransferase, domain 1"/>
    <property type="match status" value="1"/>
</dbReference>
<reference evidence="8" key="1">
    <citation type="journal article" date="2019" name="Int. J. Syst. Evol. Microbiol.">
        <title>The Global Catalogue of Microorganisms (GCM) 10K type strain sequencing project: providing services to taxonomists for standard genome sequencing and annotation.</title>
        <authorList>
            <consortium name="The Broad Institute Genomics Platform"/>
            <consortium name="The Broad Institute Genome Sequencing Center for Infectious Disease"/>
            <person name="Wu L."/>
            <person name="Ma J."/>
        </authorList>
    </citation>
    <scope>NUCLEOTIDE SEQUENCE [LARGE SCALE GENOMIC DNA]</scope>
    <source>
        <strain evidence="8">CGMCC 4.1415</strain>
    </source>
</reference>
<dbReference type="Gene3D" id="3.40.640.10">
    <property type="entry name" value="Type I PLP-dependent aspartate aminotransferase-like (Major domain)"/>
    <property type="match status" value="1"/>
</dbReference>
<dbReference type="GO" id="GO:0008483">
    <property type="term" value="F:transaminase activity"/>
    <property type="evidence" value="ECO:0007669"/>
    <property type="project" value="UniProtKB-KW"/>
</dbReference>
<accession>A0ABW0GWC4</accession>
<keyword evidence="8" id="KW-1185">Reference proteome</keyword>
<dbReference type="SUPFAM" id="SSF53383">
    <property type="entry name" value="PLP-dependent transferases"/>
    <property type="match status" value="1"/>
</dbReference>
<keyword evidence="4" id="KW-0238">DNA-binding</keyword>
<dbReference type="InterPro" id="IPR015421">
    <property type="entry name" value="PyrdxlP-dep_Trfase_major"/>
</dbReference>
<dbReference type="InterPro" id="IPR036390">
    <property type="entry name" value="WH_DNA-bd_sf"/>
</dbReference>
<dbReference type="SUPFAM" id="SSF46785">
    <property type="entry name" value="Winged helix' DNA-binding domain"/>
    <property type="match status" value="1"/>
</dbReference>
<dbReference type="EMBL" id="JBHSLL010000014">
    <property type="protein sequence ID" value="MFC5385530.1"/>
    <property type="molecule type" value="Genomic_DNA"/>
</dbReference>
<dbReference type="InterPro" id="IPR004839">
    <property type="entry name" value="Aminotransferase_I/II_large"/>
</dbReference>
<sequence length="461" mass="50104">MTIWRPDPDLIRRPAYLSLADQIARAIHEGHLENGARLATHRQLADEMNLSVQTISRAYEELIRRGLVSGEIGRGTFVQARQPEPAPPYLPERMGNLIDLSILKPVCEPLHLDKMRAALGQLAQDLPPSAVLSFRPNNIFPRHRLAAVEWLLGCGLEVSPLNISVTNGATAGMTVALMTAAPQGATVATEAIGHHTLVPLASYLGFQLEGLPIDREGILPQALEDACKRGNIRAVFVQPSATSPTATLMGEERRAALVAVARKHDIAIIENDILGPLVSRTTPPIAALAPERTFYVTSFTKVAVPGLRIGYLVAPDRYVAAVANRHLVSNWMATPLMAEIATRWVQDGTAAELVDWQREAIHKRHAIAAEVLSQSAFWAQPESLHIWLDLPKGQVEETFVAQARLQGVAIAPGVSFQIADMFRTPAVRLSLGSTSEEELRTGLGVVANLLMADPEHVLLAI</sequence>
<keyword evidence="5" id="KW-0804">Transcription</keyword>
<dbReference type="PANTHER" id="PTHR46577:SF1">
    <property type="entry name" value="HTH-TYPE TRANSCRIPTIONAL REGULATORY PROTEIN GABR"/>
    <property type="match status" value="1"/>
</dbReference>
<evidence type="ECO:0000259" key="6">
    <source>
        <dbReference type="PROSITE" id="PS50949"/>
    </source>
</evidence>
<keyword evidence="7" id="KW-0808">Transferase</keyword>
<dbReference type="SMART" id="SM00345">
    <property type="entry name" value="HTH_GNTR"/>
    <property type="match status" value="1"/>
</dbReference>
<gene>
    <name evidence="7" type="ORF">ACFPLB_06050</name>
</gene>